<dbReference type="Proteomes" id="UP001529510">
    <property type="component" value="Unassembled WGS sequence"/>
</dbReference>
<name>A0ABD0PA48_CIRMR</name>
<organism evidence="1 2">
    <name type="scientific">Cirrhinus mrigala</name>
    <name type="common">Mrigala</name>
    <dbReference type="NCBI Taxonomy" id="683832"/>
    <lineage>
        <taxon>Eukaryota</taxon>
        <taxon>Metazoa</taxon>
        <taxon>Chordata</taxon>
        <taxon>Craniata</taxon>
        <taxon>Vertebrata</taxon>
        <taxon>Euteleostomi</taxon>
        <taxon>Actinopterygii</taxon>
        <taxon>Neopterygii</taxon>
        <taxon>Teleostei</taxon>
        <taxon>Ostariophysi</taxon>
        <taxon>Cypriniformes</taxon>
        <taxon>Cyprinidae</taxon>
        <taxon>Labeoninae</taxon>
        <taxon>Labeonini</taxon>
        <taxon>Cirrhinus</taxon>
    </lineage>
</organism>
<gene>
    <name evidence="1" type="ORF">M9458_035535</name>
</gene>
<proteinExistence type="predicted"/>
<comment type="caution">
    <text evidence="1">The sequence shown here is derived from an EMBL/GenBank/DDBJ whole genome shotgun (WGS) entry which is preliminary data.</text>
</comment>
<accession>A0ABD0PA48</accession>
<reference evidence="1 2" key="1">
    <citation type="submission" date="2024-05" db="EMBL/GenBank/DDBJ databases">
        <title>Genome sequencing and assembly of Indian major carp, Cirrhinus mrigala (Hamilton, 1822).</title>
        <authorList>
            <person name="Mohindra V."/>
            <person name="Chowdhury L.M."/>
            <person name="Lal K."/>
            <person name="Jena J.K."/>
        </authorList>
    </citation>
    <scope>NUCLEOTIDE SEQUENCE [LARGE SCALE GENOMIC DNA]</scope>
    <source>
        <strain evidence="1">CM1030</strain>
        <tissue evidence="1">Blood</tissue>
    </source>
</reference>
<dbReference type="AlphaFoldDB" id="A0ABD0PA48"/>
<feature type="non-terminal residue" evidence="1">
    <location>
        <position position="1"/>
    </location>
</feature>
<evidence type="ECO:0000313" key="2">
    <source>
        <dbReference type="Proteomes" id="UP001529510"/>
    </source>
</evidence>
<dbReference type="EMBL" id="JAMKFB020000017">
    <property type="protein sequence ID" value="KAL0170939.1"/>
    <property type="molecule type" value="Genomic_DNA"/>
</dbReference>
<protein>
    <submittedName>
        <fullName evidence="1">Uncharacterized protein</fullName>
    </submittedName>
</protein>
<feature type="non-terminal residue" evidence="1">
    <location>
        <position position="71"/>
    </location>
</feature>
<sequence>GQCPADIVPEPLDMPLEIADAAVQAKESSPGPMRPSLSCLPDLQVYSRIKPVPNFRVWDFTLETKLSSLVK</sequence>
<evidence type="ECO:0000313" key="1">
    <source>
        <dbReference type="EMBL" id="KAL0170939.1"/>
    </source>
</evidence>
<keyword evidence="2" id="KW-1185">Reference proteome</keyword>